<evidence type="ECO:0000256" key="1">
    <source>
        <dbReference type="ARBA" id="ARBA00001968"/>
    </source>
</evidence>
<keyword evidence="5" id="KW-1185">Reference proteome</keyword>
<comment type="caution">
    <text evidence="4">The sequence shown here is derived from an EMBL/GenBank/DDBJ whole genome shotgun (WGS) entry which is preliminary data.</text>
</comment>
<evidence type="ECO:0000259" key="3">
    <source>
        <dbReference type="Pfam" id="PF13359"/>
    </source>
</evidence>
<name>A0AAV6XLL0_9LAMI</name>
<reference evidence="4" key="1">
    <citation type="submission" date="2019-10" db="EMBL/GenBank/DDBJ databases">
        <authorList>
            <person name="Zhang R."/>
            <person name="Pan Y."/>
            <person name="Wang J."/>
            <person name="Ma R."/>
            <person name="Yu S."/>
        </authorList>
    </citation>
    <scope>NUCLEOTIDE SEQUENCE</scope>
    <source>
        <strain evidence="4">LA-IB0</strain>
        <tissue evidence="4">Leaf</tissue>
    </source>
</reference>
<gene>
    <name evidence="4" type="ORF">BUALT_Bualt04G0056200</name>
</gene>
<evidence type="ECO:0000313" key="4">
    <source>
        <dbReference type="EMBL" id="KAG8383846.1"/>
    </source>
</evidence>
<sequence>MALFAEAPRVPRLKGANHIQENVSGLIPSRDVRGCLGPLDGTHVNVKACLSNKGRYRNRKGEITVNVLGVCNMGINFTYVLTCWEGSAANCRILCETIIRENGLRVPKVHNFIRTEMLVDPLEHMILELVAEQNVIDDYIDIVEASTQSSGFNWNDTAYVITADDDALWDKHIMVVVQVEEDVNVELKADVFGNVSFNAVNIESNVTTPTSIPNAIVSYDLTPLKDPPVKILTSTENITRKLQFP</sequence>
<dbReference type="GO" id="GO:0046872">
    <property type="term" value="F:metal ion binding"/>
    <property type="evidence" value="ECO:0007669"/>
    <property type="project" value="UniProtKB-KW"/>
</dbReference>
<dbReference type="Pfam" id="PF13359">
    <property type="entry name" value="DDE_Tnp_4"/>
    <property type="match status" value="1"/>
</dbReference>
<dbReference type="EMBL" id="WHWC01000004">
    <property type="protein sequence ID" value="KAG8383846.1"/>
    <property type="molecule type" value="Genomic_DNA"/>
</dbReference>
<dbReference type="AlphaFoldDB" id="A0AAV6XLL0"/>
<comment type="cofactor">
    <cofactor evidence="1">
        <name>a divalent metal cation</name>
        <dbReference type="ChEBI" id="CHEBI:60240"/>
    </cofactor>
</comment>
<dbReference type="Proteomes" id="UP000826271">
    <property type="component" value="Unassembled WGS sequence"/>
</dbReference>
<accession>A0AAV6XLL0</accession>
<proteinExistence type="predicted"/>
<dbReference type="InterPro" id="IPR027806">
    <property type="entry name" value="HARBI1_dom"/>
</dbReference>
<feature type="domain" description="DDE Tnp4" evidence="3">
    <location>
        <begin position="39"/>
        <end position="100"/>
    </location>
</feature>
<protein>
    <recommendedName>
        <fullName evidence="3">DDE Tnp4 domain-containing protein</fullName>
    </recommendedName>
</protein>
<keyword evidence="2" id="KW-0479">Metal-binding</keyword>
<organism evidence="4 5">
    <name type="scientific">Buddleja alternifolia</name>
    <dbReference type="NCBI Taxonomy" id="168488"/>
    <lineage>
        <taxon>Eukaryota</taxon>
        <taxon>Viridiplantae</taxon>
        <taxon>Streptophyta</taxon>
        <taxon>Embryophyta</taxon>
        <taxon>Tracheophyta</taxon>
        <taxon>Spermatophyta</taxon>
        <taxon>Magnoliopsida</taxon>
        <taxon>eudicotyledons</taxon>
        <taxon>Gunneridae</taxon>
        <taxon>Pentapetalae</taxon>
        <taxon>asterids</taxon>
        <taxon>lamiids</taxon>
        <taxon>Lamiales</taxon>
        <taxon>Scrophulariaceae</taxon>
        <taxon>Buddlejeae</taxon>
        <taxon>Buddleja</taxon>
    </lineage>
</organism>
<evidence type="ECO:0000256" key="2">
    <source>
        <dbReference type="ARBA" id="ARBA00022723"/>
    </source>
</evidence>
<evidence type="ECO:0000313" key="5">
    <source>
        <dbReference type="Proteomes" id="UP000826271"/>
    </source>
</evidence>